<accession>A0ABM4V5N3</accession>
<evidence type="ECO:0000256" key="4">
    <source>
        <dbReference type="ARBA" id="ARBA00023125"/>
    </source>
</evidence>
<evidence type="ECO:0000256" key="2">
    <source>
        <dbReference type="ARBA" id="ARBA00022737"/>
    </source>
</evidence>
<evidence type="ECO:0000256" key="5">
    <source>
        <dbReference type="ARBA" id="ARBA00023163"/>
    </source>
</evidence>
<protein>
    <submittedName>
        <fullName evidence="11">MYB-like transcription factor EOBII isoform X2</fullName>
    </submittedName>
</protein>
<dbReference type="Pfam" id="PF00249">
    <property type="entry name" value="Myb_DNA-binding"/>
    <property type="match status" value="1"/>
</dbReference>
<dbReference type="RefSeq" id="XP_071914849.1">
    <property type="nucleotide sequence ID" value="XM_072058748.1"/>
</dbReference>
<evidence type="ECO:0000313" key="10">
    <source>
        <dbReference type="Proteomes" id="UP001652660"/>
    </source>
</evidence>
<keyword evidence="3" id="KW-0805">Transcription regulation</keyword>
<dbReference type="GeneID" id="113701275"/>
<evidence type="ECO:0000256" key="6">
    <source>
        <dbReference type="ARBA" id="ARBA00023242"/>
    </source>
</evidence>
<comment type="subcellular location">
    <subcellularLocation>
        <location evidence="1">Nucleus</location>
    </subcellularLocation>
</comment>
<dbReference type="Proteomes" id="UP001652660">
    <property type="component" value="Chromosome 7e"/>
</dbReference>
<evidence type="ECO:0000256" key="7">
    <source>
        <dbReference type="SAM" id="MobiDB-lite"/>
    </source>
</evidence>
<dbReference type="InterPro" id="IPR009057">
    <property type="entry name" value="Homeodomain-like_sf"/>
</dbReference>
<organism evidence="10 11">
    <name type="scientific">Coffea arabica</name>
    <name type="common">Arabian coffee</name>
    <dbReference type="NCBI Taxonomy" id="13443"/>
    <lineage>
        <taxon>Eukaryota</taxon>
        <taxon>Viridiplantae</taxon>
        <taxon>Streptophyta</taxon>
        <taxon>Embryophyta</taxon>
        <taxon>Tracheophyta</taxon>
        <taxon>Spermatophyta</taxon>
        <taxon>Magnoliopsida</taxon>
        <taxon>eudicotyledons</taxon>
        <taxon>Gunneridae</taxon>
        <taxon>Pentapetalae</taxon>
        <taxon>asterids</taxon>
        <taxon>lamiids</taxon>
        <taxon>Gentianales</taxon>
        <taxon>Rubiaceae</taxon>
        <taxon>Ixoroideae</taxon>
        <taxon>Gardenieae complex</taxon>
        <taxon>Bertiereae - Coffeeae clade</taxon>
        <taxon>Coffeeae</taxon>
        <taxon>Coffea</taxon>
    </lineage>
</organism>
<keyword evidence="2" id="KW-0677">Repeat</keyword>
<dbReference type="InterPro" id="IPR001005">
    <property type="entry name" value="SANT/Myb"/>
</dbReference>
<evidence type="ECO:0000313" key="11">
    <source>
        <dbReference type="RefSeq" id="XP_071914849.1"/>
    </source>
</evidence>
<gene>
    <name evidence="11" type="primary">LOC113701275</name>
</gene>
<dbReference type="Gene3D" id="1.10.10.60">
    <property type="entry name" value="Homeodomain-like"/>
    <property type="match status" value="2"/>
</dbReference>
<dbReference type="PROSITE" id="PS51294">
    <property type="entry name" value="HTH_MYB"/>
    <property type="match status" value="1"/>
</dbReference>
<dbReference type="PROSITE" id="PS50090">
    <property type="entry name" value="MYB_LIKE"/>
    <property type="match status" value="1"/>
</dbReference>
<feature type="domain" description="HTH myb-type" evidence="9">
    <location>
        <begin position="17"/>
        <end position="69"/>
    </location>
</feature>
<evidence type="ECO:0000256" key="3">
    <source>
        <dbReference type="ARBA" id="ARBA00023015"/>
    </source>
</evidence>
<keyword evidence="4" id="KW-0238">DNA-binding</keyword>
<dbReference type="CDD" id="cd00167">
    <property type="entry name" value="SANT"/>
    <property type="match status" value="1"/>
</dbReference>
<dbReference type="PANTHER" id="PTHR45675">
    <property type="entry name" value="MYB TRANSCRIPTION FACTOR-RELATED-RELATED"/>
    <property type="match status" value="1"/>
</dbReference>
<dbReference type="SMART" id="SM00717">
    <property type="entry name" value="SANT"/>
    <property type="match status" value="1"/>
</dbReference>
<feature type="region of interest" description="Disordered" evidence="7">
    <location>
        <begin position="102"/>
        <end position="123"/>
    </location>
</feature>
<keyword evidence="10" id="KW-1185">Reference proteome</keyword>
<proteinExistence type="predicted"/>
<dbReference type="InterPro" id="IPR017930">
    <property type="entry name" value="Myb_dom"/>
</dbReference>
<evidence type="ECO:0000256" key="1">
    <source>
        <dbReference type="ARBA" id="ARBA00004123"/>
    </source>
</evidence>
<evidence type="ECO:0000259" key="8">
    <source>
        <dbReference type="PROSITE" id="PS50090"/>
    </source>
</evidence>
<feature type="domain" description="Myb-like" evidence="8">
    <location>
        <begin position="17"/>
        <end position="65"/>
    </location>
</feature>
<name>A0ABM4V5N3_COFAR</name>
<dbReference type="InterPro" id="IPR044676">
    <property type="entry name" value="EOBI/EOBII-like_plant"/>
</dbReference>
<evidence type="ECO:0000259" key="9">
    <source>
        <dbReference type="PROSITE" id="PS51294"/>
    </source>
</evidence>
<dbReference type="SUPFAM" id="SSF46689">
    <property type="entry name" value="Homeodomain-like"/>
    <property type="match status" value="1"/>
</dbReference>
<keyword evidence="6" id="KW-0539">Nucleus</keyword>
<keyword evidence="5" id="KW-0804">Transcription</keyword>
<sequence length="222" mass="25401">MVVGMMGWNVHEQGWWRKGPWTPEEDKLLKEYVSLHGEGRWSSVAKSAGLRRTGKSCRLRWSTIARYLPGRTDNEIKNYWRTHFKKKGKPSEKKDRRRLLKQKMEQDETGTGAKASPLSEVTSEQTLSPELQAQQEFPTLPLHPVMENPQLPVLYQEADSWSDTNILMDGLSGWLWNFDDQNGKGVQANNDCSKMTNKNQASFAPCSFGFDNVDVQNGGYIY</sequence>
<reference evidence="11" key="1">
    <citation type="submission" date="2025-08" db="UniProtKB">
        <authorList>
            <consortium name="RefSeq"/>
        </authorList>
    </citation>
    <scope>IDENTIFICATION</scope>
    <source>
        <tissue evidence="11">Leaves</tissue>
    </source>
</reference>
<dbReference type="PANTHER" id="PTHR45675:SF17">
    <property type="entry name" value="MYB TRANSCRIPTION FACTOR"/>
    <property type="match status" value="1"/>
</dbReference>